<dbReference type="FunFam" id="2.60.120.290:FF:000013">
    <property type="entry name" value="Membrane frizzled-related protein"/>
    <property type="match status" value="1"/>
</dbReference>
<evidence type="ECO:0000313" key="7">
    <source>
        <dbReference type="EMBL" id="KAK6179551.1"/>
    </source>
</evidence>
<proteinExistence type="predicted"/>
<feature type="transmembrane region" description="Helical" evidence="3">
    <location>
        <begin position="502"/>
        <end position="527"/>
    </location>
</feature>
<comment type="caution">
    <text evidence="7">The sequence shown here is derived from an EMBL/GenBank/DDBJ whole genome shotgun (WGS) entry which is preliminary data.</text>
</comment>
<evidence type="ECO:0000256" key="4">
    <source>
        <dbReference type="SAM" id="SignalP"/>
    </source>
</evidence>
<accession>A0AAN8JKD9</accession>
<evidence type="ECO:0000256" key="1">
    <source>
        <dbReference type="ARBA" id="ARBA00023157"/>
    </source>
</evidence>
<name>A0AAN8JKD9_PATCE</name>
<dbReference type="Pfam" id="PF00431">
    <property type="entry name" value="CUB"/>
    <property type="match status" value="1"/>
</dbReference>
<evidence type="ECO:0000256" key="2">
    <source>
        <dbReference type="PROSITE-ProRule" id="PRU00059"/>
    </source>
</evidence>
<evidence type="ECO:0000259" key="6">
    <source>
        <dbReference type="PROSITE" id="PS51034"/>
    </source>
</evidence>
<dbReference type="EMBL" id="JAZGQO010000008">
    <property type="protein sequence ID" value="KAK6179551.1"/>
    <property type="molecule type" value="Genomic_DNA"/>
</dbReference>
<dbReference type="AlphaFoldDB" id="A0AAN8JKD9"/>
<dbReference type="InterPro" id="IPR057371">
    <property type="entry name" value="VERL_C"/>
</dbReference>
<dbReference type="CDD" id="cd00041">
    <property type="entry name" value="CUB"/>
    <property type="match status" value="1"/>
</dbReference>
<dbReference type="Gene3D" id="2.60.120.290">
    <property type="entry name" value="Spermadhesin, CUB domain"/>
    <property type="match status" value="1"/>
</dbReference>
<dbReference type="InterPro" id="IPR001507">
    <property type="entry name" value="ZP_dom"/>
</dbReference>
<dbReference type="PROSITE" id="PS51034">
    <property type="entry name" value="ZP_2"/>
    <property type="match status" value="1"/>
</dbReference>
<gene>
    <name evidence="7" type="ORF">SNE40_011881</name>
</gene>
<keyword evidence="3" id="KW-0472">Membrane</keyword>
<sequence length="550" mass="61663">MLQFKFTCALIIVITIPRSLQECDETFTATNGSFSSPNYPGNYPASTTCVYTIVADTRKIINLRFTDVTTELQTNCKYDNITIYEGTGLLGTLCGKIDTPRSFNITSNKVKVIFISDSGNQEKGFQAFYTTHYTECENIGFYGPNCDKVCHCYQSQCDFRTGKCDYGCERGWMGSRCDQVKAPAEVATYCVNSPTKGKYALLRVDTKNVKYVRIYVVNGNDNAPSASCDQEMFIEDGDGVLNLKIKVEDDNTTSPNCYHTKTGKGVFKWTIRTEEVSGFYSYYDRLYELSCDFTKAHNLTRNNKQVVTGIVHPRKVGVVQTTEDVKLVIQNPVTSHPVSKVPVGSRIQLAVVLHERGGLSASGISPYDCFCLSSDFEIGHRLTDSNGCPVSDSPVFALTGSNGSYLTSNVFDTFTIEGRLDIMFSCSFEFCFVSKDRRCSDRCGYMKSQSSLTIRTKRSTNQNRKTGQASAHLLLIPKTQKDKHTDKNNLSEDSDDTVPEQLAVLITSLILVVCAIWMVVFSHYKLVLAKRYQMPRRQNNCQRLYIHPHA</sequence>
<dbReference type="Pfam" id="PF25272">
    <property type="entry name" value="VERL_C"/>
    <property type="match status" value="1"/>
</dbReference>
<dbReference type="InterPro" id="IPR000859">
    <property type="entry name" value="CUB_dom"/>
</dbReference>
<keyword evidence="4" id="KW-0732">Signal</keyword>
<dbReference type="InterPro" id="IPR052129">
    <property type="entry name" value="Spermadhesin-Link_domain"/>
</dbReference>
<dbReference type="InterPro" id="IPR035914">
    <property type="entry name" value="Sperma_CUB_dom_sf"/>
</dbReference>
<keyword evidence="3" id="KW-0812">Transmembrane</keyword>
<feature type="signal peptide" evidence="4">
    <location>
        <begin position="1"/>
        <end position="21"/>
    </location>
</feature>
<evidence type="ECO:0000313" key="8">
    <source>
        <dbReference type="Proteomes" id="UP001347796"/>
    </source>
</evidence>
<evidence type="ECO:0000256" key="3">
    <source>
        <dbReference type="SAM" id="Phobius"/>
    </source>
</evidence>
<evidence type="ECO:0008006" key="9">
    <source>
        <dbReference type="Google" id="ProtNLM"/>
    </source>
</evidence>
<feature type="domain" description="ZP" evidence="6">
    <location>
        <begin position="189"/>
        <end position="450"/>
    </location>
</feature>
<keyword evidence="3" id="KW-1133">Transmembrane helix</keyword>
<comment type="caution">
    <text evidence="2">Lacks conserved residue(s) required for the propagation of feature annotation.</text>
</comment>
<dbReference type="PANTHER" id="PTHR46908">
    <property type="entry name" value="CUBILIN-LIKE PROTEIN"/>
    <property type="match status" value="1"/>
</dbReference>
<keyword evidence="1" id="KW-1015">Disulfide bond</keyword>
<dbReference type="Proteomes" id="UP001347796">
    <property type="component" value="Unassembled WGS sequence"/>
</dbReference>
<feature type="chain" id="PRO_5042918325" description="CUB domain-containing protein" evidence="4">
    <location>
        <begin position="22"/>
        <end position="550"/>
    </location>
</feature>
<dbReference type="SUPFAM" id="SSF49854">
    <property type="entry name" value="Spermadhesin, CUB domain"/>
    <property type="match status" value="1"/>
</dbReference>
<reference evidence="7 8" key="1">
    <citation type="submission" date="2024-01" db="EMBL/GenBank/DDBJ databases">
        <title>The genome of the rayed Mediterranean limpet Patella caerulea (Linnaeus, 1758).</title>
        <authorList>
            <person name="Anh-Thu Weber A."/>
            <person name="Halstead-Nussloch G."/>
        </authorList>
    </citation>
    <scope>NUCLEOTIDE SEQUENCE [LARGE SCALE GENOMIC DNA]</scope>
    <source>
        <strain evidence="7">AATW-2023a</strain>
        <tissue evidence="7">Whole specimen</tissue>
    </source>
</reference>
<organism evidence="7 8">
    <name type="scientific">Patella caerulea</name>
    <name type="common">Rayed Mediterranean limpet</name>
    <dbReference type="NCBI Taxonomy" id="87958"/>
    <lineage>
        <taxon>Eukaryota</taxon>
        <taxon>Metazoa</taxon>
        <taxon>Spiralia</taxon>
        <taxon>Lophotrochozoa</taxon>
        <taxon>Mollusca</taxon>
        <taxon>Gastropoda</taxon>
        <taxon>Patellogastropoda</taxon>
        <taxon>Patelloidea</taxon>
        <taxon>Patellidae</taxon>
        <taxon>Patella</taxon>
    </lineage>
</organism>
<feature type="domain" description="CUB" evidence="5">
    <location>
        <begin position="23"/>
        <end position="132"/>
    </location>
</feature>
<protein>
    <recommendedName>
        <fullName evidence="9">CUB domain-containing protein</fullName>
    </recommendedName>
</protein>
<dbReference type="SMART" id="SM00042">
    <property type="entry name" value="CUB"/>
    <property type="match status" value="1"/>
</dbReference>
<dbReference type="PANTHER" id="PTHR46908:SF8">
    <property type="entry name" value="C-TYPE LECTIN DOMAIN-CONTAINING PROTEIN"/>
    <property type="match status" value="1"/>
</dbReference>
<evidence type="ECO:0000259" key="5">
    <source>
        <dbReference type="PROSITE" id="PS01180"/>
    </source>
</evidence>
<dbReference type="PROSITE" id="PS01180">
    <property type="entry name" value="CUB"/>
    <property type="match status" value="1"/>
</dbReference>
<keyword evidence="8" id="KW-1185">Reference proteome</keyword>